<gene>
    <name evidence="2" type="ORF">DI623_06395</name>
</gene>
<evidence type="ECO:0000313" key="3">
    <source>
        <dbReference type="Proteomes" id="UP000249066"/>
    </source>
</evidence>
<evidence type="ECO:0000256" key="1">
    <source>
        <dbReference type="SAM" id="SignalP"/>
    </source>
</evidence>
<dbReference type="EMBL" id="QFNN01000026">
    <property type="protein sequence ID" value="PZO90523.1"/>
    <property type="molecule type" value="Genomic_DNA"/>
</dbReference>
<feature type="signal peptide" evidence="1">
    <location>
        <begin position="1"/>
        <end position="23"/>
    </location>
</feature>
<comment type="caution">
    <text evidence="2">The sequence shown here is derived from an EMBL/GenBank/DDBJ whole genome shotgun (WGS) entry which is preliminary data.</text>
</comment>
<feature type="chain" id="PRO_5016006210" description="17 kDa surface antigen" evidence="1">
    <location>
        <begin position="24"/>
        <end position="112"/>
    </location>
</feature>
<name>A0A2W5A861_9SPHN</name>
<sequence length="112" mass="11107">MSKLAKLLSCAVIVALAAPPAVAASLSAKENARVARAAPRDRDDLRWCLLQRKKGAKKGTIIGGAGGAGVSLLAGGGVGETVLAAGAGALVGNRVGHGANSKACDRVLKRNP</sequence>
<keyword evidence="1" id="KW-0732">Signal</keyword>
<dbReference type="AlphaFoldDB" id="A0A2W5A861"/>
<proteinExistence type="predicted"/>
<protein>
    <recommendedName>
        <fullName evidence="4">17 kDa surface antigen</fullName>
    </recommendedName>
</protein>
<dbReference type="Proteomes" id="UP000249066">
    <property type="component" value="Unassembled WGS sequence"/>
</dbReference>
<evidence type="ECO:0008006" key="4">
    <source>
        <dbReference type="Google" id="ProtNLM"/>
    </source>
</evidence>
<reference evidence="2 3" key="1">
    <citation type="submission" date="2017-08" db="EMBL/GenBank/DDBJ databases">
        <title>Infants hospitalized years apart are colonized by the same room-sourced microbial strains.</title>
        <authorList>
            <person name="Brooks B."/>
            <person name="Olm M.R."/>
            <person name="Firek B.A."/>
            <person name="Baker R."/>
            <person name="Thomas B.C."/>
            <person name="Morowitz M.J."/>
            <person name="Banfield J.F."/>
        </authorList>
    </citation>
    <scope>NUCLEOTIDE SEQUENCE [LARGE SCALE GENOMIC DNA]</scope>
    <source>
        <strain evidence="2">S2_018_000_R2_101</strain>
    </source>
</reference>
<organism evidence="2 3">
    <name type="scientific">Sphingomonas sanxanigenens</name>
    <dbReference type="NCBI Taxonomy" id="397260"/>
    <lineage>
        <taxon>Bacteria</taxon>
        <taxon>Pseudomonadati</taxon>
        <taxon>Pseudomonadota</taxon>
        <taxon>Alphaproteobacteria</taxon>
        <taxon>Sphingomonadales</taxon>
        <taxon>Sphingomonadaceae</taxon>
        <taxon>Sphingomonas</taxon>
    </lineage>
</organism>
<accession>A0A2W5A861</accession>
<evidence type="ECO:0000313" key="2">
    <source>
        <dbReference type="EMBL" id="PZO90523.1"/>
    </source>
</evidence>